<evidence type="ECO:0000313" key="2">
    <source>
        <dbReference type="Proteomes" id="UP000290889"/>
    </source>
</evidence>
<evidence type="ECO:0008006" key="3">
    <source>
        <dbReference type="Google" id="ProtNLM"/>
    </source>
</evidence>
<dbReference type="KEGG" id="mur:EQY75_09640"/>
<dbReference type="OrthoDB" id="1447648at2"/>
<accession>A0A411EAL4</accession>
<dbReference type="AlphaFoldDB" id="A0A411EAL4"/>
<name>A0A411EAL4_9FLAO</name>
<reference evidence="1 2" key="1">
    <citation type="submission" date="2019-01" db="EMBL/GenBank/DDBJ databases">
        <title>Muriicola soli sp. nov., isolated from soil.</title>
        <authorList>
            <person name="Kang H.J."/>
            <person name="Kim S.B."/>
        </authorList>
    </citation>
    <scope>NUCLEOTIDE SEQUENCE [LARGE SCALE GENOMIC DNA]</scope>
    <source>
        <strain evidence="1 2">MMS17-SY002</strain>
    </source>
</reference>
<sequence length="125" mass="14777">MPNKIEHTVYPEYIEITMYGTILPSVEKAEALQRWSKILDLCKKENRKKVLAVSHFEGVYQIDTSFNLVENAGKLGWDHSYKLALVVEDKERFLRLMFIETAMIQYGYEMKLFDKKRAAIKWLLE</sequence>
<gene>
    <name evidence="1" type="ORF">EQY75_09640</name>
</gene>
<dbReference type="Proteomes" id="UP000290889">
    <property type="component" value="Chromosome"/>
</dbReference>
<dbReference type="RefSeq" id="WP_129605388.1">
    <property type="nucleotide sequence ID" value="NZ_CP035544.1"/>
</dbReference>
<protein>
    <recommendedName>
        <fullName evidence="3">STAS/SEC14 domain-containing protein</fullName>
    </recommendedName>
</protein>
<organism evidence="1 2">
    <name type="scientific">Muriicola soli</name>
    <dbReference type="NCBI Taxonomy" id="2507538"/>
    <lineage>
        <taxon>Bacteria</taxon>
        <taxon>Pseudomonadati</taxon>
        <taxon>Bacteroidota</taxon>
        <taxon>Flavobacteriia</taxon>
        <taxon>Flavobacteriales</taxon>
        <taxon>Flavobacteriaceae</taxon>
        <taxon>Muriicola</taxon>
    </lineage>
</organism>
<dbReference type="EMBL" id="CP035544">
    <property type="protein sequence ID" value="QBA64765.1"/>
    <property type="molecule type" value="Genomic_DNA"/>
</dbReference>
<keyword evidence="2" id="KW-1185">Reference proteome</keyword>
<proteinExistence type="predicted"/>
<evidence type="ECO:0000313" key="1">
    <source>
        <dbReference type="EMBL" id="QBA64765.1"/>
    </source>
</evidence>